<evidence type="ECO:0000313" key="2">
    <source>
        <dbReference type="Proteomes" id="UP000789901"/>
    </source>
</evidence>
<name>A0ABN7UDD5_GIGMA</name>
<organism evidence="1 2">
    <name type="scientific">Gigaspora margarita</name>
    <dbReference type="NCBI Taxonomy" id="4874"/>
    <lineage>
        <taxon>Eukaryota</taxon>
        <taxon>Fungi</taxon>
        <taxon>Fungi incertae sedis</taxon>
        <taxon>Mucoromycota</taxon>
        <taxon>Glomeromycotina</taxon>
        <taxon>Glomeromycetes</taxon>
        <taxon>Diversisporales</taxon>
        <taxon>Gigasporaceae</taxon>
        <taxon>Gigaspora</taxon>
    </lineage>
</organism>
<evidence type="ECO:0000313" key="1">
    <source>
        <dbReference type="EMBL" id="CAG8568759.1"/>
    </source>
</evidence>
<sequence length="137" mass="15559">MINFLVQKENAYPNACFGPYPHGLDHKNQITISFNTINNICTPNEYLQHTYVIRSGGLNIKMCTNHYFFDTFTFGLSSEKMASKEFSALEQKDIQPGDYVSTPFRGGSRQGYVKEIVKSKEEAMKNPTVTRQVFTVG</sequence>
<dbReference type="EMBL" id="CAJVQB010002279">
    <property type="protein sequence ID" value="CAG8568759.1"/>
    <property type="molecule type" value="Genomic_DNA"/>
</dbReference>
<keyword evidence="2" id="KW-1185">Reference proteome</keyword>
<comment type="caution">
    <text evidence="1">The sequence shown here is derived from an EMBL/GenBank/DDBJ whole genome shotgun (WGS) entry which is preliminary data.</text>
</comment>
<proteinExistence type="predicted"/>
<dbReference type="Proteomes" id="UP000789901">
    <property type="component" value="Unassembled WGS sequence"/>
</dbReference>
<reference evidence="1 2" key="1">
    <citation type="submission" date="2021-06" db="EMBL/GenBank/DDBJ databases">
        <authorList>
            <person name="Kallberg Y."/>
            <person name="Tangrot J."/>
            <person name="Rosling A."/>
        </authorList>
    </citation>
    <scope>NUCLEOTIDE SEQUENCE [LARGE SCALE GENOMIC DNA]</scope>
    <source>
        <strain evidence="1 2">120-4 pot B 10/14</strain>
    </source>
</reference>
<protein>
    <submittedName>
        <fullName evidence="1">113_t:CDS:1</fullName>
    </submittedName>
</protein>
<accession>A0ABN7UDD5</accession>
<dbReference type="Gene3D" id="2.30.30.1060">
    <property type="match status" value="1"/>
</dbReference>
<gene>
    <name evidence="1" type="ORF">GMARGA_LOCUS5378</name>
</gene>